<protein>
    <recommendedName>
        <fullName evidence="5">GAE domain-containing protein</fullName>
    </recommendedName>
</protein>
<evidence type="ECO:0000256" key="1">
    <source>
        <dbReference type="ARBA" id="ARBA00004555"/>
    </source>
</evidence>
<dbReference type="InterPro" id="IPR008152">
    <property type="entry name" value="Clathrin_a/b/g-adaptin_app_Ig"/>
</dbReference>
<evidence type="ECO:0000256" key="3">
    <source>
        <dbReference type="ARBA" id="ARBA00022927"/>
    </source>
</evidence>
<keyword evidence="2" id="KW-0813">Transport</keyword>
<dbReference type="InterPro" id="IPR008153">
    <property type="entry name" value="GAE_dom"/>
</dbReference>
<dbReference type="AlphaFoldDB" id="A0A7S0HPM3"/>
<dbReference type="Gene3D" id="2.60.40.1230">
    <property type="match status" value="1"/>
</dbReference>
<dbReference type="GO" id="GO:0005794">
    <property type="term" value="C:Golgi apparatus"/>
    <property type="evidence" value="ECO:0007669"/>
    <property type="project" value="UniProtKB-SubCell"/>
</dbReference>
<feature type="domain" description="GAE" evidence="5">
    <location>
        <begin position="10"/>
        <end position="126"/>
    </location>
</feature>
<reference evidence="6" key="1">
    <citation type="submission" date="2021-01" db="EMBL/GenBank/DDBJ databases">
        <authorList>
            <person name="Corre E."/>
            <person name="Pelletier E."/>
            <person name="Niang G."/>
            <person name="Scheremetjew M."/>
            <person name="Finn R."/>
            <person name="Kale V."/>
            <person name="Holt S."/>
            <person name="Cochrane G."/>
            <person name="Meng A."/>
            <person name="Brown T."/>
            <person name="Cohen L."/>
        </authorList>
    </citation>
    <scope>NUCLEOTIDE SEQUENCE</scope>
    <source>
        <strain evidence="6">CCMP325</strain>
    </source>
</reference>
<dbReference type="InterPro" id="IPR013041">
    <property type="entry name" value="Clathrin_app_Ig-like_sf"/>
</dbReference>
<accession>A0A7S0HPM3</accession>
<sequence>MATTHKGSSTRRDLNYPDPLNGIKVMIEFARPSHDIMIVNVTFMNQKANALTDFNSTPVVPDYVDVDASGFASNFLPGNNQGFLQQKITMKNNAMANGKPFKLQLRLSYVDGGQRGQVSFEVPSVSSPANTFAGAVEQPQRSGAKWAVDLMDRQQ</sequence>
<dbReference type="GO" id="GO:0006886">
    <property type="term" value="P:intracellular protein transport"/>
    <property type="evidence" value="ECO:0007669"/>
    <property type="project" value="InterPro"/>
</dbReference>
<dbReference type="Pfam" id="PF02883">
    <property type="entry name" value="Alpha_adaptinC2"/>
    <property type="match status" value="1"/>
</dbReference>
<evidence type="ECO:0000259" key="5">
    <source>
        <dbReference type="PROSITE" id="PS50180"/>
    </source>
</evidence>
<keyword evidence="4" id="KW-0333">Golgi apparatus</keyword>
<dbReference type="GO" id="GO:0016192">
    <property type="term" value="P:vesicle-mediated transport"/>
    <property type="evidence" value="ECO:0007669"/>
    <property type="project" value="InterPro"/>
</dbReference>
<evidence type="ECO:0000256" key="4">
    <source>
        <dbReference type="ARBA" id="ARBA00023034"/>
    </source>
</evidence>
<dbReference type="EMBL" id="HBEO01024137">
    <property type="protein sequence ID" value="CAD8494710.1"/>
    <property type="molecule type" value="Transcribed_RNA"/>
</dbReference>
<dbReference type="PROSITE" id="PS50180">
    <property type="entry name" value="GAE"/>
    <property type="match status" value="1"/>
</dbReference>
<keyword evidence="3" id="KW-0653">Protein transport</keyword>
<gene>
    <name evidence="6" type="ORF">HPHI1048_LOCUS16260</name>
</gene>
<organism evidence="6">
    <name type="scientific">Hanusia phi</name>
    <dbReference type="NCBI Taxonomy" id="3032"/>
    <lineage>
        <taxon>Eukaryota</taxon>
        <taxon>Cryptophyceae</taxon>
        <taxon>Pyrenomonadales</taxon>
        <taxon>Geminigeraceae</taxon>
        <taxon>Hanusia</taxon>
    </lineage>
</organism>
<evidence type="ECO:0000313" key="6">
    <source>
        <dbReference type="EMBL" id="CAD8494710.1"/>
    </source>
</evidence>
<comment type="subcellular location">
    <subcellularLocation>
        <location evidence="1">Golgi apparatus</location>
    </subcellularLocation>
</comment>
<evidence type="ECO:0000256" key="2">
    <source>
        <dbReference type="ARBA" id="ARBA00022448"/>
    </source>
</evidence>
<dbReference type="SUPFAM" id="SSF49348">
    <property type="entry name" value="Clathrin adaptor appendage domain"/>
    <property type="match status" value="1"/>
</dbReference>
<name>A0A7S0HPM3_9CRYP</name>
<proteinExistence type="predicted"/>